<accession>A0A6S6T3Z6</accession>
<evidence type="ECO:0000313" key="2">
    <source>
        <dbReference type="EMBL" id="CAA6810200.1"/>
    </source>
</evidence>
<name>A0A6S6T3Z6_9BACT</name>
<sequence length="152" mass="17632">MYSFEIEKKVQGKESKNSLFIYIVSFCCLGALCIGYFFFDMQNSSNKEAISNEEISYKKQSIRKIDEEIKEIDSKNKIINAVNTNNLMILKKLSLIPQKDIISISIKEKSIEVKGKDINQSGLLYKAKLDEVFLNTRYTKEDNETFLIEVYE</sequence>
<organism evidence="2">
    <name type="scientific">uncultured Campylobacterales bacterium</name>
    <dbReference type="NCBI Taxonomy" id="352960"/>
    <lineage>
        <taxon>Bacteria</taxon>
        <taxon>Pseudomonadati</taxon>
        <taxon>Campylobacterota</taxon>
        <taxon>Epsilonproteobacteria</taxon>
        <taxon>Campylobacterales</taxon>
        <taxon>environmental samples</taxon>
    </lineage>
</organism>
<dbReference type="AlphaFoldDB" id="A0A6S6T3Z6"/>
<evidence type="ECO:0000256" key="1">
    <source>
        <dbReference type="SAM" id="Phobius"/>
    </source>
</evidence>
<feature type="transmembrane region" description="Helical" evidence="1">
    <location>
        <begin position="20"/>
        <end position="39"/>
    </location>
</feature>
<proteinExistence type="predicted"/>
<reference evidence="2" key="1">
    <citation type="submission" date="2020-01" db="EMBL/GenBank/DDBJ databases">
        <authorList>
            <person name="Meier V. D."/>
            <person name="Meier V D."/>
        </authorList>
    </citation>
    <scope>NUCLEOTIDE SEQUENCE</scope>
    <source>
        <strain evidence="2">HLG_WM_MAG_12</strain>
    </source>
</reference>
<keyword evidence="1" id="KW-1133">Transmembrane helix</keyword>
<protein>
    <submittedName>
        <fullName evidence="2">Uncharacterized protein</fullName>
    </submittedName>
</protein>
<keyword evidence="1" id="KW-0812">Transmembrane</keyword>
<gene>
    <name evidence="2" type="ORF">HELGO_WM5971</name>
</gene>
<keyword evidence="1" id="KW-0472">Membrane</keyword>
<dbReference type="EMBL" id="CACVAW010000040">
    <property type="protein sequence ID" value="CAA6810200.1"/>
    <property type="molecule type" value="Genomic_DNA"/>
</dbReference>